<feature type="non-terminal residue" evidence="1">
    <location>
        <position position="1"/>
    </location>
</feature>
<gene>
    <name evidence="1" type="ORF">C5471_23920</name>
</gene>
<organism evidence="1 2">
    <name type="scientific">Photorhabdus tasmaniensis</name>
    <dbReference type="NCBI Taxonomy" id="1004159"/>
    <lineage>
        <taxon>Bacteria</taxon>
        <taxon>Pseudomonadati</taxon>
        <taxon>Pseudomonadota</taxon>
        <taxon>Gammaproteobacteria</taxon>
        <taxon>Enterobacterales</taxon>
        <taxon>Morganellaceae</taxon>
        <taxon>Photorhabdus</taxon>
    </lineage>
</organism>
<sequence>LKSYLINKLTQYRGGKTTHWILTPVSNCLMAYWMNKEKLKQMHSNTNATLGNTIPLSPVRLEALTA</sequence>
<accession>A0ABX0GQR3</accession>
<name>A0ABX0GQR3_9GAMM</name>
<protein>
    <submittedName>
        <fullName evidence="1">Uncharacterized protein</fullName>
    </submittedName>
</protein>
<proteinExistence type="predicted"/>
<reference evidence="1 2" key="1">
    <citation type="submission" date="2018-02" db="EMBL/GenBank/DDBJ databases">
        <authorList>
            <person name="Machado R.A."/>
        </authorList>
    </citation>
    <scope>NUCLEOTIDE SEQUENCE [LARGE SCALE GENOMIC DNA]</scope>
    <source>
        <strain evidence="1 2">T327</strain>
    </source>
</reference>
<evidence type="ECO:0000313" key="2">
    <source>
        <dbReference type="Proteomes" id="UP000697802"/>
    </source>
</evidence>
<dbReference type="EMBL" id="PUJU01000220">
    <property type="protein sequence ID" value="NHB90547.1"/>
    <property type="molecule type" value="Genomic_DNA"/>
</dbReference>
<dbReference type="Proteomes" id="UP000697802">
    <property type="component" value="Unassembled WGS sequence"/>
</dbReference>
<keyword evidence="2" id="KW-1185">Reference proteome</keyword>
<evidence type="ECO:0000313" key="1">
    <source>
        <dbReference type="EMBL" id="NHB90547.1"/>
    </source>
</evidence>
<dbReference type="RefSeq" id="WP_166296696.1">
    <property type="nucleotide sequence ID" value="NZ_CAWPIF010000220.1"/>
</dbReference>
<comment type="caution">
    <text evidence="1">The sequence shown here is derived from an EMBL/GenBank/DDBJ whole genome shotgun (WGS) entry which is preliminary data.</text>
</comment>